<dbReference type="RefSeq" id="WP_010409614.1">
    <property type="nucleotide sequence ID" value="NZ_MCRM02000001.1"/>
</dbReference>
<gene>
    <name evidence="1" type="ORF">BES34_000855</name>
</gene>
<evidence type="ECO:0000313" key="1">
    <source>
        <dbReference type="EMBL" id="PNV76864.1"/>
    </source>
</evidence>
<dbReference type="EMBL" id="MCRM02000001">
    <property type="protein sequence ID" value="PNV76864.1"/>
    <property type="molecule type" value="Genomic_DNA"/>
</dbReference>
<proteinExistence type="predicted"/>
<sequence length="128" mass="15417">MPTLETLERFIALVEQNRHDQAIEEFYTENSSMQENQSKPRVGRDRHVANERIVLARAESISSKCVRPVFLNEDKVVIRWIFDFEWKDQTMTHMEELAYQRWEGERIAEEIFFYDPAQRQPKKKRPSD</sequence>
<evidence type="ECO:0000313" key="2">
    <source>
        <dbReference type="Proteomes" id="UP000094669"/>
    </source>
</evidence>
<reference evidence="1" key="1">
    <citation type="submission" date="2018-01" db="EMBL/GenBank/DDBJ databases">
        <title>Genomic characterization of Leptospira inadai serogroup Lyme isolated from captured rat in Brazil and comparative analysis with human reference strain.</title>
        <authorList>
            <person name="Moreno L.Z."/>
            <person name="Loureiro A.P."/>
            <person name="Miraglia F."/>
            <person name="Kremer F.S."/>
            <person name="Eslabao M.R."/>
            <person name="Dellagostin O.A."/>
            <person name="Lilenbaum W."/>
            <person name="Moreno A.M."/>
        </authorList>
    </citation>
    <scope>NUCLEOTIDE SEQUENCE [LARGE SCALE GENOMIC DNA]</scope>
    <source>
        <strain evidence="1">M34/99</strain>
    </source>
</reference>
<dbReference type="SUPFAM" id="SSF54427">
    <property type="entry name" value="NTF2-like"/>
    <property type="match status" value="1"/>
</dbReference>
<dbReference type="Gene3D" id="3.10.450.50">
    <property type="match status" value="1"/>
</dbReference>
<accession>A0ABX4YNY6</accession>
<protein>
    <submittedName>
        <fullName evidence="1">Polyketide cyclase</fullName>
    </submittedName>
</protein>
<name>A0ABX4YNY6_9LEPT</name>
<organism evidence="1 2">
    <name type="scientific">Leptospira inadai serovar Lyme</name>
    <dbReference type="NCBI Taxonomy" id="293084"/>
    <lineage>
        <taxon>Bacteria</taxon>
        <taxon>Pseudomonadati</taxon>
        <taxon>Spirochaetota</taxon>
        <taxon>Spirochaetia</taxon>
        <taxon>Leptospirales</taxon>
        <taxon>Leptospiraceae</taxon>
        <taxon>Leptospira</taxon>
    </lineage>
</organism>
<dbReference type="Proteomes" id="UP000094669">
    <property type="component" value="Unassembled WGS sequence"/>
</dbReference>
<comment type="caution">
    <text evidence="1">The sequence shown here is derived from an EMBL/GenBank/DDBJ whole genome shotgun (WGS) entry which is preliminary data.</text>
</comment>
<dbReference type="InterPro" id="IPR032710">
    <property type="entry name" value="NTF2-like_dom_sf"/>
</dbReference>
<keyword evidence="2" id="KW-1185">Reference proteome</keyword>